<organism evidence="2 3">
    <name type="scientific">Ajellomyces capsulatus (strain H88)</name>
    <name type="common">Darling's disease fungus</name>
    <name type="synonym">Histoplasma capsulatum</name>
    <dbReference type="NCBI Taxonomy" id="544711"/>
    <lineage>
        <taxon>Eukaryota</taxon>
        <taxon>Fungi</taxon>
        <taxon>Dikarya</taxon>
        <taxon>Ascomycota</taxon>
        <taxon>Pezizomycotina</taxon>
        <taxon>Eurotiomycetes</taxon>
        <taxon>Eurotiomycetidae</taxon>
        <taxon>Onygenales</taxon>
        <taxon>Ajellomycetaceae</taxon>
        <taxon>Histoplasma</taxon>
    </lineage>
</organism>
<evidence type="ECO:0000313" key="2">
    <source>
        <dbReference type="EMBL" id="QSS57403.1"/>
    </source>
</evidence>
<reference evidence="2" key="1">
    <citation type="submission" date="2021-01" db="EMBL/GenBank/DDBJ databases">
        <title>Chromosome-level genome assembly of a human fungal pathogen reveals clustering of transcriptionally co-regulated genes.</title>
        <authorList>
            <person name="Voorhies M."/>
            <person name="Cohen S."/>
            <person name="Shea T.P."/>
            <person name="Petrus S."/>
            <person name="Munoz J.F."/>
            <person name="Poplawski S."/>
            <person name="Goldman W.E."/>
            <person name="Michael T."/>
            <person name="Cuomo C.A."/>
            <person name="Sil A."/>
            <person name="Beyhan S."/>
        </authorList>
    </citation>
    <scope>NUCLEOTIDE SEQUENCE</scope>
    <source>
        <strain evidence="2">H88</strain>
    </source>
</reference>
<sequence>MAIWAIIPRASSIIIPTGHLHSHRIHEHRITPCRRRSSTAKTTKCTNSLSPSNVITFTTIAVRGANLVRHPPHGMRVKALRPEAHMPIRCLVTPTLNSPRLSLALWIWFLTACPPAVLMEVRTGVRTEALLTFPLTAISSLRSPMACPRPTSSTNFNVSRHRRRKNPRRHPQPPPRLPPHPSRIPKMKPSHDWKSSFSRNEWNEKPKNSLVKPRSKRPPVTRLLRRSVLQWRKKSQKKPQLRQARSLEKKR</sequence>
<dbReference type="VEuPathDB" id="FungiDB:I7I53_11562"/>
<accession>A0A8A1LXX3</accession>
<gene>
    <name evidence="2" type="ORF">I7I53_11562</name>
</gene>
<evidence type="ECO:0000256" key="1">
    <source>
        <dbReference type="SAM" id="MobiDB-lite"/>
    </source>
</evidence>
<feature type="compositionally biased region" description="Basic residues" evidence="1">
    <location>
        <begin position="213"/>
        <end position="240"/>
    </location>
</feature>
<dbReference type="Proteomes" id="UP000663419">
    <property type="component" value="Chromosome 6"/>
</dbReference>
<proteinExistence type="predicted"/>
<feature type="region of interest" description="Disordered" evidence="1">
    <location>
        <begin position="142"/>
        <end position="251"/>
    </location>
</feature>
<protein>
    <submittedName>
        <fullName evidence="2">Uncharacterized protein</fullName>
    </submittedName>
</protein>
<feature type="compositionally biased region" description="Pro residues" evidence="1">
    <location>
        <begin position="172"/>
        <end position="182"/>
    </location>
</feature>
<dbReference type="EMBL" id="CP069107">
    <property type="protein sequence ID" value="QSS57403.1"/>
    <property type="molecule type" value="Genomic_DNA"/>
</dbReference>
<name>A0A8A1LXX3_AJEC8</name>
<feature type="compositionally biased region" description="Basic residues" evidence="1">
    <location>
        <begin position="159"/>
        <end position="171"/>
    </location>
</feature>
<dbReference type="AlphaFoldDB" id="A0A8A1LXX3"/>
<evidence type="ECO:0000313" key="3">
    <source>
        <dbReference type="Proteomes" id="UP000663419"/>
    </source>
</evidence>